<proteinExistence type="predicted"/>
<dbReference type="PANTHER" id="PTHR30619">
    <property type="entry name" value="DNA INTERNALIZATION/COMPETENCE PROTEIN COMEC/REC2"/>
    <property type="match status" value="1"/>
</dbReference>
<feature type="transmembrane region" description="Helical" evidence="6">
    <location>
        <begin position="358"/>
        <end position="376"/>
    </location>
</feature>
<evidence type="ECO:0000313" key="10">
    <source>
        <dbReference type="Proteomes" id="UP000269689"/>
    </source>
</evidence>
<feature type="transmembrane region" description="Helical" evidence="6">
    <location>
        <begin position="382"/>
        <end position="401"/>
    </location>
</feature>
<evidence type="ECO:0000313" key="9">
    <source>
        <dbReference type="EMBL" id="RPE71191.1"/>
    </source>
</evidence>
<evidence type="ECO:0000256" key="5">
    <source>
        <dbReference type="ARBA" id="ARBA00023136"/>
    </source>
</evidence>
<dbReference type="Pfam" id="PF03772">
    <property type="entry name" value="Competence"/>
    <property type="match status" value="1"/>
</dbReference>
<dbReference type="InterPro" id="IPR052159">
    <property type="entry name" value="Competence_DNA_uptake"/>
</dbReference>
<dbReference type="RefSeq" id="WP_123791429.1">
    <property type="nucleotide sequence ID" value="NZ_RKQK01000001.1"/>
</dbReference>
<accession>A0A3N4UUF2</accession>
<dbReference type="PANTHER" id="PTHR30619:SF1">
    <property type="entry name" value="RECOMBINATION PROTEIN 2"/>
    <property type="match status" value="1"/>
</dbReference>
<comment type="subcellular location">
    <subcellularLocation>
        <location evidence="1">Cell membrane</location>
        <topology evidence="1">Multi-pass membrane protein</topology>
    </subcellularLocation>
</comment>
<dbReference type="NCBIfam" id="TIGR00360">
    <property type="entry name" value="ComEC_N-term"/>
    <property type="match status" value="1"/>
</dbReference>
<feature type="domain" description="ComEC/Rec2-related protein" evidence="7">
    <location>
        <begin position="254"/>
        <end position="532"/>
    </location>
</feature>
<keyword evidence="10" id="KW-1185">Reference proteome</keyword>
<keyword evidence="3 6" id="KW-0812">Transmembrane</keyword>
<dbReference type="InterPro" id="IPR004477">
    <property type="entry name" value="ComEC_N"/>
</dbReference>
<evidence type="ECO:0000256" key="4">
    <source>
        <dbReference type="ARBA" id="ARBA00022989"/>
    </source>
</evidence>
<dbReference type="InterPro" id="IPR025405">
    <property type="entry name" value="DUF4131"/>
</dbReference>
<feature type="transmembrane region" description="Helical" evidence="6">
    <location>
        <begin position="316"/>
        <end position="337"/>
    </location>
</feature>
<evidence type="ECO:0000256" key="6">
    <source>
        <dbReference type="SAM" id="Phobius"/>
    </source>
</evidence>
<dbReference type="EMBL" id="RKQK01000001">
    <property type="protein sequence ID" value="RPE71191.1"/>
    <property type="molecule type" value="Genomic_DNA"/>
</dbReference>
<dbReference type="AlphaFoldDB" id="A0A3N4UUF2"/>
<evidence type="ECO:0000259" key="8">
    <source>
        <dbReference type="Pfam" id="PF13567"/>
    </source>
</evidence>
<dbReference type="OrthoDB" id="9790149at2"/>
<feature type="transmembrane region" description="Helical" evidence="6">
    <location>
        <begin position="83"/>
        <end position="102"/>
    </location>
</feature>
<feature type="transmembrane region" description="Helical" evidence="6">
    <location>
        <begin position="413"/>
        <end position="435"/>
    </location>
</feature>
<protein>
    <submittedName>
        <fullName evidence="9">Competence protein ComEC</fullName>
    </submittedName>
</protein>
<feature type="transmembrane region" description="Helical" evidence="6">
    <location>
        <begin position="35"/>
        <end position="53"/>
    </location>
</feature>
<evidence type="ECO:0000256" key="2">
    <source>
        <dbReference type="ARBA" id="ARBA00022475"/>
    </source>
</evidence>
<feature type="transmembrane region" description="Helical" evidence="6">
    <location>
        <begin position="507"/>
        <end position="528"/>
    </location>
</feature>
<reference evidence="9 10" key="1">
    <citation type="submission" date="2018-11" db="EMBL/GenBank/DDBJ databases">
        <title>Genomic Encyclopedia of Type Strains, Phase IV (KMG-IV): sequencing the most valuable type-strain genomes for metagenomic binning, comparative biology and taxonomic classification.</title>
        <authorList>
            <person name="Goeker M."/>
        </authorList>
    </citation>
    <scope>NUCLEOTIDE SEQUENCE [LARGE SCALE GENOMIC DNA]</scope>
    <source>
        <strain evidence="9 10">DSM 104731</strain>
    </source>
</reference>
<dbReference type="Pfam" id="PF13567">
    <property type="entry name" value="DUF4131"/>
    <property type="match status" value="1"/>
</dbReference>
<keyword evidence="5 6" id="KW-0472">Membrane</keyword>
<feature type="transmembrane region" description="Helical" evidence="6">
    <location>
        <begin position="447"/>
        <end position="472"/>
    </location>
</feature>
<gene>
    <name evidence="9" type="ORF">EDD53_0305</name>
</gene>
<keyword evidence="2" id="KW-1003">Cell membrane</keyword>
<feature type="domain" description="DUF4131" evidence="8">
    <location>
        <begin position="63"/>
        <end position="211"/>
    </location>
</feature>
<evidence type="ECO:0000256" key="1">
    <source>
        <dbReference type="ARBA" id="ARBA00004651"/>
    </source>
</evidence>
<dbReference type="Proteomes" id="UP000269689">
    <property type="component" value="Unassembled WGS sequence"/>
</dbReference>
<name>A0A3N4UUF2_9RHOB</name>
<sequence>MAIDTLNLVKEAPVRIAYTLVYGFFDIFDRQHGQMFLWMPVMLGLGISLYFAAPLEPQMFSYICAACVAAVCFALLLVVSDYYAPPVAILAMVALGFLVAGYRAHSLSAPVLPYRYYGPVEGRIVKVDRSASDAVRLTLDQVRLRGFAREDTPARVRISLYGDQAYIDPEPGLPVAITASLSPPASAADPGGFNFQRMAWFDQLGAVGYTRIPVLRLGPTDPDLRLFVHKLRQKLSLAIQNSLSGQAGAFAAAILTGDRSAISAQTVENLRASNLSHLLAISGLHMGLLTGVIFSTLRGILALIPYTFYHWPNKKIAAVAALIGGACYLALSGWNVATERAYIMVSMMFIAVLLDRQAITLRAVAMAAMLILLLRPEVLPEPGFQMSFAATTALVAVFSILRGFKVMYKWPRFLTGAFTVVLSSAVAGVATAPVAAAHFNRIADLGLIANVISVPVMGAVVMPAAVIAAVLAPFGLQHWAFAVMEPAIRWLLYVADRVAQIEGAVTWIKSPPTATLPLIALGGLFVLLWKGRSQFLGLLPVILGFLFWAGGDRPSLLVSSDGGLIGRMTAEGRALNKDTGGSFAASSWLENDGDFPSQTKAAARYMPPLGLSGISIAHVSGRGWQARADAACKSYDIVILNQDLDFSAELPCLMLDLSYLERSGSLAFFADPDGIQIQTAHGASGIRLWTAPDISIGRYGRAPVSPMVYRDSQTRPIFGLRVTRNGQRVPLAP</sequence>
<dbReference type="GO" id="GO:0005886">
    <property type="term" value="C:plasma membrane"/>
    <property type="evidence" value="ECO:0007669"/>
    <property type="project" value="UniProtKB-SubCell"/>
</dbReference>
<keyword evidence="4 6" id="KW-1133">Transmembrane helix</keyword>
<feature type="transmembrane region" description="Helical" evidence="6">
    <location>
        <begin position="278"/>
        <end position="304"/>
    </location>
</feature>
<evidence type="ECO:0000256" key="3">
    <source>
        <dbReference type="ARBA" id="ARBA00022692"/>
    </source>
</evidence>
<evidence type="ECO:0000259" key="7">
    <source>
        <dbReference type="Pfam" id="PF03772"/>
    </source>
</evidence>
<comment type="caution">
    <text evidence="9">The sequence shown here is derived from an EMBL/GenBank/DDBJ whole genome shotgun (WGS) entry which is preliminary data.</text>
</comment>
<organism evidence="9 10">
    <name type="scientific">Pacificibacter maritimus</name>
    <dbReference type="NCBI Taxonomy" id="762213"/>
    <lineage>
        <taxon>Bacteria</taxon>
        <taxon>Pseudomonadati</taxon>
        <taxon>Pseudomonadota</taxon>
        <taxon>Alphaproteobacteria</taxon>
        <taxon>Rhodobacterales</taxon>
        <taxon>Roseobacteraceae</taxon>
        <taxon>Pacificibacter</taxon>
    </lineage>
</organism>
<feature type="transmembrane region" description="Helical" evidence="6">
    <location>
        <begin position="60"/>
        <end position="77"/>
    </location>
</feature>